<protein>
    <submittedName>
        <fullName evidence="4">Long-chain-fatty-acid--CoA ligase</fullName>
        <ecNumber evidence="4">6.2.1.3</ecNumber>
    </submittedName>
</protein>
<dbReference type="STRING" id="1945521.A1232T_00628"/>
<dbReference type="Gene3D" id="3.30.300.30">
    <property type="match status" value="1"/>
</dbReference>
<reference evidence="4 5" key="1">
    <citation type="submission" date="2017-02" db="EMBL/GenBank/DDBJ databases">
        <authorList>
            <person name="Peterson S.W."/>
        </authorList>
    </citation>
    <scope>NUCLEOTIDE SEQUENCE [LARGE SCALE GENOMIC DNA]</scope>
    <source>
        <strain evidence="4">Psychrobacter_piechaudii</strain>
    </source>
</reference>
<dbReference type="InterPro" id="IPR045851">
    <property type="entry name" value="AMP-bd_C_sf"/>
</dbReference>
<dbReference type="Pfam" id="PF00501">
    <property type="entry name" value="AMP-binding"/>
    <property type="match status" value="1"/>
</dbReference>
<sequence length="685" mass="75520">MESVPSNKTKDNKTNTDQATNTPVASEHMDSVRYEQLLNESPTTYDLFKKGHDINPDAPALSFFLQGTAYKENETFSYAEMLTEIHQVGNFMDTLGLEDDAVVAMLLPNLPECYSVIIGVQTRHIIMPINPLLEPEVISELLATAKARVLVTLAPFPNTEIWSKAKYIAQHVQSLAHVVSINMADHVLGKKSLPAKVLQKRQDIIENDVTALLFGSKAGLPNHINWHNWKTAIAKQPGDRLTFENNKSKRRNSLDYSSFFCTGGTTGRPKIAKRIHKNEVSNVLQVRAALGDDLVGNGKNLLCGLPLFHTNAVMVTGMLPFSLGSHVVLATPQGYRGEGVVANFWGIIEQYQINFFSGVPTLFSSLLNIPIKTQDVSSLQYCLSGAAPMPIEVFNQFETQTGMSILEAYGLTEANCGSSVNPREGERKIGSIGQSFPHQEMIVAILEEDGLFRPAKVGEVGNVIIRGDNVFAGYYIDSQNKDIWLYDTVEDKQKADNNQLNPAKRWVNSGDLGYQDSDGFFFLTGRKKELIIRGGHNIDPKLIEEPVYKFGDIEICAAIGKPDVYAGEIPILYVQPKTGASIDKKALEAYCQDHIGERAAIPKEIHIIDEIPLTPVGKVFKPALKRLANVEAVATLLNEHNIAADVTTQEDATYGFITCVKVTDPNQLETAKHLAGQFAIALDIR</sequence>
<keyword evidence="4" id="KW-0436">Ligase</keyword>
<evidence type="ECO:0000313" key="5">
    <source>
        <dbReference type="Proteomes" id="UP000188357"/>
    </source>
</evidence>
<name>A0A1R4GK52_9GAMM</name>
<organism evidence="4 5">
    <name type="scientific">Psychrobacter piechaudii</name>
    <dbReference type="NCBI Taxonomy" id="1945521"/>
    <lineage>
        <taxon>Bacteria</taxon>
        <taxon>Pseudomonadati</taxon>
        <taxon>Pseudomonadota</taxon>
        <taxon>Gammaproteobacteria</taxon>
        <taxon>Moraxellales</taxon>
        <taxon>Moraxellaceae</taxon>
        <taxon>Psychrobacter</taxon>
    </lineage>
</organism>
<accession>A0A1R4GK52</accession>
<dbReference type="SUPFAM" id="SSF56801">
    <property type="entry name" value="Acetyl-CoA synthetase-like"/>
    <property type="match status" value="1"/>
</dbReference>
<feature type="region of interest" description="Disordered" evidence="1">
    <location>
        <begin position="1"/>
        <end position="30"/>
    </location>
</feature>
<feature type="compositionally biased region" description="Polar residues" evidence="1">
    <location>
        <begin position="15"/>
        <end position="24"/>
    </location>
</feature>
<feature type="domain" description="AMP-dependent synthetase/ligase" evidence="2">
    <location>
        <begin position="55"/>
        <end position="475"/>
    </location>
</feature>
<dbReference type="AlphaFoldDB" id="A0A1R4GK52"/>
<keyword evidence="5" id="KW-1185">Reference proteome</keyword>
<evidence type="ECO:0000259" key="3">
    <source>
        <dbReference type="Pfam" id="PF13193"/>
    </source>
</evidence>
<proteinExistence type="predicted"/>
<dbReference type="NCBIfam" id="NF005714">
    <property type="entry name" value="PRK07529.1"/>
    <property type="match status" value="1"/>
</dbReference>
<dbReference type="Pfam" id="PF13193">
    <property type="entry name" value="AMP-binding_C"/>
    <property type="match status" value="1"/>
</dbReference>
<dbReference type="InterPro" id="IPR042099">
    <property type="entry name" value="ANL_N_sf"/>
</dbReference>
<dbReference type="PANTHER" id="PTHR43767">
    <property type="entry name" value="LONG-CHAIN-FATTY-ACID--COA LIGASE"/>
    <property type="match status" value="1"/>
</dbReference>
<dbReference type="InterPro" id="IPR050237">
    <property type="entry name" value="ATP-dep_AMP-bd_enzyme"/>
</dbReference>
<dbReference type="InterPro" id="IPR025110">
    <property type="entry name" value="AMP-bd_C"/>
</dbReference>
<evidence type="ECO:0000256" key="1">
    <source>
        <dbReference type="SAM" id="MobiDB-lite"/>
    </source>
</evidence>
<dbReference type="EC" id="6.2.1.3" evidence="4"/>
<evidence type="ECO:0000313" key="4">
    <source>
        <dbReference type="EMBL" id="SJM68484.1"/>
    </source>
</evidence>
<gene>
    <name evidence="4" type="primary">lcfB_2</name>
    <name evidence="4" type="ORF">A1232T_00628</name>
</gene>
<dbReference type="GO" id="GO:0004467">
    <property type="term" value="F:long-chain fatty acid-CoA ligase activity"/>
    <property type="evidence" value="ECO:0007669"/>
    <property type="project" value="UniProtKB-EC"/>
</dbReference>
<dbReference type="EMBL" id="FUGE01000081">
    <property type="protein sequence ID" value="SJM68484.1"/>
    <property type="molecule type" value="Genomic_DNA"/>
</dbReference>
<dbReference type="InterPro" id="IPR000873">
    <property type="entry name" value="AMP-dep_synth/lig_dom"/>
</dbReference>
<dbReference type="PANTHER" id="PTHR43767:SF1">
    <property type="entry name" value="NONRIBOSOMAL PEPTIDE SYNTHASE PES1 (EUROFUNG)-RELATED"/>
    <property type="match status" value="1"/>
</dbReference>
<feature type="domain" description="AMP-binding enzyme C-terminal" evidence="3">
    <location>
        <begin position="543"/>
        <end position="618"/>
    </location>
</feature>
<dbReference type="RefSeq" id="WP_077450462.1">
    <property type="nucleotide sequence ID" value="NZ_FUGE01000081.1"/>
</dbReference>
<dbReference type="Gene3D" id="3.40.50.12780">
    <property type="entry name" value="N-terminal domain of ligase-like"/>
    <property type="match status" value="1"/>
</dbReference>
<evidence type="ECO:0000259" key="2">
    <source>
        <dbReference type="Pfam" id="PF00501"/>
    </source>
</evidence>
<dbReference type="OrthoDB" id="9803968at2"/>
<dbReference type="Proteomes" id="UP000188357">
    <property type="component" value="Unassembled WGS sequence"/>
</dbReference>